<keyword evidence="2 3" id="KW-0326">Glycosidase</keyword>
<dbReference type="PROSITE" id="PS51257">
    <property type="entry name" value="PROKAR_LIPOPROTEIN"/>
    <property type="match status" value="1"/>
</dbReference>
<feature type="domain" description="GH84" evidence="4">
    <location>
        <begin position="58"/>
        <end position="353"/>
    </location>
</feature>
<feature type="active site" description="Proton donor" evidence="3">
    <location>
        <position position="189"/>
    </location>
</feature>
<dbReference type="InterPro" id="IPR011496">
    <property type="entry name" value="O-GlcNAcase_cat"/>
</dbReference>
<dbReference type="GO" id="GO:1901135">
    <property type="term" value="P:carbohydrate derivative metabolic process"/>
    <property type="evidence" value="ECO:0007669"/>
    <property type="project" value="UniProtKB-ARBA"/>
</dbReference>
<dbReference type="PANTHER" id="PTHR13170">
    <property type="entry name" value="O-GLCNACASE"/>
    <property type="match status" value="1"/>
</dbReference>
<dbReference type="PANTHER" id="PTHR13170:SF16">
    <property type="entry name" value="PROTEIN O-GLCNACASE"/>
    <property type="match status" value="1"/>
</dbReference>
<dbReference type="InterPro" id="IPR051822">
    <property type="entry name" value="Glycosyl_Hydrolase_84"/>
</dbReference>
<comment type="similarity">
    <text evidence="3">Belongs to the glycosyl hydrolase 84 family.</text>
</comment>
<dbReference type="Gene3D" id="3.20.20.80">
    <property type="entry name" value="Glycosidases"/>
    <property type="match status" value="1"/>
</dbReference>
<evidence type="ECO:0000256" key="1">
    <source>
        <dbReference type="ARBA" id="ARBA00022801"/>
    </source>
</evidence>
<dbReference type="AlphaFoldDB" id="A0A074LSJ8"/>
<evidence type="ECO:0000259" key="4">
    <source>
        <dbReference type="PROSITE" id="PS52009"/>
    </source>
</evidence>
<dbReference type="Pfam" id="PF21774">
    <property type="entry name" value="NagJ_C"/>
    <property type="match status" value="1"/>
</dbReference>
<reference evidence="5 6" key="1">
    <citation type="journal article" date="2013" name="Int. J. Syst. Evol. Microbiol.">
        <title>Tumebacillus flagellatus sp. nov., an alpha-amylase/pullulanase-producing bacterium isolated from cassava wastewater.</title>
        <authorList>
            <person name="Wang Q."/>
            <person name="Xie N."/>
            <person name="Qin Y."/>
            <person name="Shen N."/>
            <person name="Zhu J."/>
            <person name="Mi H."/>
            <person name="Huang R."/>
        </authorList>
    </citation>
    <scope>NUCLEOTIDE SEQUENCE [LARGE SCALE GENOMIC DNA]</scope>
    <source>
        <strain evidence="5 6">GST4</strain>
    </source>
</reference>
<dbReference type="eggNOG" id="COG3525">
    <property type="taxonomic scope" value="Bacteria"/>
</dbReference>
<protein>
    <recommendedName>
        <fullName evidence="4">GH84 domain-containing protein</fullName>
    </recommendedName>
</protein>
<dbReference type="SUPFAM" id="SSF140657">
    <property type="entry name" value="Hyaluronidase post-catalytic domain-like"/>
    <property type="match status" value="1"/>
</dbReference>
<evidence type="ECO:0000256" key="3">
    <source>
        <dbReference type="PROSITE-ProRule" id="PRU01353"/>
    </source>
</evidence>
<evidence type="ECO:0000313" key="6">
    <source>
        <dbReference type="Proteomes" id="UP000027931"/>
    </source>
</evidence>
<dbReference type="Proteomes" id="UP000027931">
    <property type="component" value="Unassembled WGS sequence"/>
</dbReference>
<comment type="caution">
    <text evidence="5">The sequence shown here is derived from an EMBL/GenBank/DDBJ whole genome shotgun (WGS) entry which is preliminary data.</text>
</comment>
<accession>A0A074LSJ8</accession>
<dbReference type="InterPro" id="IPR049019">
    <property type="entry name" value="NagJ-like_helical"/>
</dbReference>
<dbReference type="STRING" id="1157490.EL26_09610"/>
<evidence type="ECO:0000313" key="5">
    <source>
        <dbReference type="EMBL" id="KEO83465.1"/>
    </source>
</evidence>
<dbReference type="SUPFAM" id="SSF51445">
    <property type="entry name" value="(Trans)glycosidases"/>
    <property type="match status" value="1"/>
</dbReference>
<proteinExistence type="inferred from homology"/>
<dbReference type="InterPro" id="IPR017853">
    <property type="entry name" value="GH"/>
</dbReference>
<name>A0A074LSJ8_9BACL</name>
<keyword evidence="6" id="KW-1185">Reference proteome</keyword>
<organism evidence="5 6">
    <name type="scientific">Tumebacillus flagellatus</name>
    <dbReference type="NCBI Taxonomy" id="1157490"/>
    <lineage>
        <taxon>Bacteria</taxon>
        <taxon>Bacillati</taxon>
        <taxon>Bacillota</taxon>
        <taxon>Bacilli</taxon>
        <taxon>Bacillales</taxon>
        <taxon>Alicyclobacillaceae</taxon>
        <taxon>Tumebacillus</taxon>
    </lineage>
</organism>
<sequence length="508" mass="55101">MKSARGLGAGVLALAGLAGLVVLAGSTGCSDGAQTPLAVAPSTTPSATEASKISPSFAVRGVIEGFYGKPWTQEQRLDMLSFLGKHRYNTYVYAPKDDPYQRLRWGDLYPEAEASRMQTLVSQAKADGVTFVYSVSPGLPAPLPGEQTTPEMVKAAITCSSQADRDKLAAKVEQLRAMGVHTVLLSFDDVQDQLQAADQSAYGGDLAKAHAELANWLLQTEQSRDPEFKLWFAPTTYCGLKDNPYWQTLRTALHEQVQVIWTGEKILSPRITSSQADEAARLLGRKPLVWDNFPVNDFTYSIQKKPQLFLGPLEGRDADLNSHTAGWLANPMLQPEASKIALATIGDYLDHPASYNPEAAWQQAIQALPGVSDPQPLRTFAAYARKSPVHSESNPDFGKKVEAYRANGTDSAAVSALRTELETLRDLPKNVHATVNNPELLAEIDPWLNKLSAEGEAALLALDLAQTAPNDPNRAGLRQQVSAKLSALESDPLTIAPDVQDFAKTLEK</sequence>
<dbReference type="EMBL" id="JMIR01000011">
    <property type="protein sequence ID" value="KEO83465.1"/>
    <property type="molecule type" value="Genomic_DNA"/>
</dbReference>
<dbReference type="Gene3D" id="1.20.58.460">
    <property type="entry name" value="Hyaluronidase post-catalytic domain-like"/>
    <property type="match status" value="1"/>
</dbReference>
<dbReference type="OrthoDB" id="9760892at2"/>
<dbReference type="Pfam" id="PF07555">
    <property type="entry name" value="NAGidase"/>
    <property type="match status" value="1"/>
</dbReference>
<gene>
    <name evidence="5" type="ORF">EL26_09610</name>
</gene>
<dbReference type="PROSITE" id="PS52009">
    <property type="entry name" value="GH84"/>
    <property type="match status" value="1"/>
</dbReference>
<dbReference type="GO" id="GO:0015929">
    <property type="term" value="F:hexosaminidase activity"/>
    <property type="evidence" value="ECO:0007669"/>
    <property type="project" value="UniProtKB-ARBA"/>
</dbReference>
<evidence type="ECO:0000256" key="2">
    <source>
        <dbReference type="ARBA" id="ARBA00023295"/>
    </source>
</evidence>
<keyword evidence="1 3" id="KW-0378">Hydrolase</keyword>
<dbReference type="RefSeq" id="WP_052036175.1">
    <property type="nucleotide sequence ID" value="NZ_JMIR01000011.1"/>
</dbReference>